<dbReference type="Proteomes" id="UP001177003">
    <property type="component" value="Chromosome 0"/>
</dbReference>
<evidence type="ECO:0000313" key="2">
    <source>
        <dbReference type="Proteomes" id="UP001177003"/>
    </source>
</evidence>
<gene>
    <name evidence="1" type="ORF">LSALG_LOCUS1546</name>
</gene>
<name>A0AA35UXM5_LACSI</name>
<evidence type="ECO:0008006" key="3">
    <source>
        <dbReference type="Google" id="ProtNLM"/>
    </source>
</evidence>
<accession>A0AA35UXM5</accession>
<organism evidence="1 2">
    <name type="scientific">Lactuca saligna</name>
    <name type="common">Willowleaf lettuce</name>
    <dbReference type="NCBI Taxonomy" id="75948"/>
    <lineage>
        <taxon>Eukaryota</taxon>
        <taxon>Viridiplantae</taxon>
        <taxon>Streptophyta</taxon>
        <taxon>Embryophyta</taxon>
        <taxon>Tracheophyta</taxon>
        <taxon>Spermatophyta</taxon>
        <taxon>Magnoliopsida</taxon>
        <taxon>eudicotyledons</taxon>
        <taxon>Gunneridae</taxon>
        <taxon>Pentapetalae</taxon>
        <taxon>asterids</taxon>
        <taxon>campanulids</taxon>
        <taxon>Asterales</taxon>
        <taxon>Asteraceae</taxon>
        <taxon>Cichorioideae</taxon>
        <taxon>Cichorieae</taxon>
        <taxon>Lactucinae</taxon>
        <taxon>Lactuca</taxon>
    </lineage>
</organism>
<dbReference type="AlphaFoldDB" id="A0AA35UXM5"/>
<evidence type="ECO:0000313" key="1">
    <source>
        <dbReference type="EMBL" id="CAI9260720.1"/>
    </source>
</evidence>
<sequence length="113" mass="13095">MVHQDASVKSYANVIRGLVNDISSIKKVEAIIELTSWDFKVEKRQWAFLVKARDFSTLPNLRVLCLGKGIEKIELRYAGGLWFLIEFTSTNACKNFMVSATMDHWIFEKHVWD</sequence>
<dbReference type="EMBL" id="OX465086">
    <property type="protein sequence ID" value="CAI9260720.1"/>
    <property type="molecule type" value="Genomic_DNA"/>
</dbReference>
<protein>
    <recommendedName>
        <fullName evidence="3">DUF4283 domain-containing protein</fullName>
    </recommendedName>
</protein>
<proteinExistence type="predicted"/>
<keyword evidence="2" id="KW-1185">Reference proteome</keyword>
<reference evidence="1" key="1">
    <citation type="submission" date="2023-04" db="EMBL/GenBank/DDBJ databases">
        <authorList>
            <person name="Vijverberg K."/>
            <person name="Xiong W."/>
            <person name="Schranz E."/>
        </authorList>
    </citation>
    <scope>NUCLEOTIDE SEQUENCE</scope>
</reference>